<feature type="transmembrane region" description="Helical" evidence="1">
    <location>
        <begin position="20"/>
        <end position="37"/>
    </location>
</feature>
<gene>
    <name evidence="2" type="ORF">DXZ20_17335</name>
</gene>
<keyword evidence="1" id="KW-0472">Membrane</keyword>
<keyword evidence="3" id="KW-1185">Reference proteome</keyword>
<evidence type="ECO:0000313" key="2">
    <source>
        <dbReference type="EMBL" id="NEZ57404.1"/>
    </source>
</evidence>
<dbReference type="EMBL" id="QXHD01000004">
    <property type="protein sequence ID" value="NEZ57404.1"/>
    <property type="molecule type" value="Genomic_DNA"/>
</dbReference>
<evidence type="ECO:0000256" key="1">
    <source>
        <dbReference type="SAM" id="Phobius"/>
    </source>
</evidence>
<dbReference type="AlphaFoldDB" id="A0A6M0RMF0"/>
<keyword evidence="1" id="KW-0812">Transmembrane</keyword>
<organism evidence="2 3">
    <name type="scientific">Adonisia turfae CCMR0081</name>
    <dbReference type="NCBI Taxonomy" id="2292702"/>
    <lineage>
        <taxon>Bacteria</taxon>
        <taxon>Bacillati</taxon>
        <taxon>Cyanobacteriota</taxon>
        <taxon>Adonisia</taxon>
        <taxon>Adonisia turfae</taxon>
    </lineage>
</organism>
<dbReference type="Proteomes" id="UP000481033">
    <property type="component" value="Unassembled WGS sequence"/>
</dbReference>
<protein>
    <submittedName>
        <fullName evidence="2">Uncharacterized protein</fullName>
    </submittedName>
</protein>
<keyword evidence="1" id="KW-1133">Transmembrane helix</keyword>
<comment type="caution">
    <text evidence="2">The sequence shown here is derived from an EMBL/GenBank/DDBJ whole genome shotgun (WGS) entry which is preliminary data.</text>
</comment>
<proteinExistence type="predicted"/>
<name>A0A6M0RMF0_9CYAN</name>
<sequence>MKISEEVAISPSLTGQWQSFFLGALWLGFVTYAVLLAPPSTPDTLDVICQLSAGQWVDLTPLPRCFV</sequence>
<reference evidence="2 3" key="1">
    <citation type="journal article" date="2020" name="Microb. Ecol.">
        <title>Ecogenomics of the Marine Benthic Filamentous Cyanobacterium Adonisia.</title>
        <authorList>
            <person name="Walter J.M."/>
            <person name="Coutinho F.H."/>
            <person name="Leomil L."/>
            <person name="Hargreaves P.I."/>
            <person name="Campeao M.E."/>
            <person name="Vieira V.V."/>
            <person name="Silva B.S."/>
            <person name="Fistarol G.O."/>
            <person name="Salomon P.S."/>
            <person name="Sawabe T."/>
            <person name="Mino S."/>
            <person name="Hosokawa M."/>
            <person name="Miyashita H."/>
            <person name="Maruyama F."/>
            <person name="van Verk M.C."/>
            <person name="Dutilh B.E."/>
            <person name="Thompson C.C."/>
            <person name="Thompson F.L."/>
        </authorList>
    </citation>
    <scope>NUCLEOTIDE SEQUENCE [LARGE SCALE GENOMIC DNA]</scope>
    <source>
        <strain evidence="2 3">CCMR0081</strain>
    </source>
</reference>
<accession>A0A6M0RMF0</accession>
<evidence type="ECO:0000313" key="3">
    <source>
        <dbReference type="Proteomes" id="UP000481033"/>
    </source>
</evidence>